<keyword evidence="4 5" id="KW-0934">Plastid</keyword>
<gene>
    <name evidence="5" type="primary">ycf23</name>
</gene>
<protein>
    <recommendedName>
        <fullName evidence="3">Uncharacterized protein ycf23</fullName>
    </recommendedName>
</protein>
<dbReference type="PANTHER" id="PTHR36895:SF1">
    <property type="entry name" value="YCF23 PROTEIN"/>
    <property type="match status" value="1"/>
</dbReference>
<dbReference type="AlphaFoldDB" id="A0A4D6BL74"/>
<dbReference type="PANTHER" id="PTHR36895">
    <property type="match status" value="1"/>
</dbReference>
<evidence type="ECO:0000256" key="2">
    <source>
        <dbReference type="ARBA" id="ARBA00009664"/>
    </source>
</evidence>
<organism evidence="5">
    <name type="scientific">Acrochaetium secundatum</name>
    <dbReference type="NCBI Taxonomy" id="209631"/>
    <lineage>
        <taxon>Eukaryota</taxon>
        <taxon>Rhodophyta</taxon>
        <taxon>Florideophyceae</taxon>
        <taxon>Nemaliophycidae</taxon>
        <taxon>Acrochaetiales</taxon>
        <taxon>Acrochaetiaceae</taxon>
        <taxon>Acrochaetium</taxon>
    </lineage>
</organism>
<name>A0A4D6BL74_9FLOR</name>
<dbReference type="InterPro" id="IPR007570">
    <property type="entry name" value="Uncharacterised_Ycf23"/>
</dbReference>
<comment type="subcellular location">
    <subcellularLocation>
        <location evidence="1">Plastid</location>
    </subcellularLocation>
</comment>
<sequence>MALYYQIKEACKNKTLLKVIIGLDNFNLGDTVRKVQSAERAGATYVDIAANVQILREVKSISSIPICVSSINIDELIACFFAGADILEVGNFDIFHTKGLNFSKEQIFNLAKDLRVKLPEACICVTIPHKLSLNDQILLAIQLEKIPIDLIQTEGYSSHNNQSENHLLYSISNASSSLSSTYVFSKYISIPIISSSGINPLTAPIAISYGASGVGIGSFFNLSSSSFLRSKNIGSVVYSIHNSLLLHYDTSEFSIVVNSAWIQSTQQLSSINSYHLIKPKS</sequence>
<geneLocation type="plastid" evidence="5"/>
<evidence type="ECO:0000313" key="5">
    <source>
        <dbReference type="EMBL" id="QBX88505.1"/>
    </source>
</evidence>
<evidence type="ECO:0000256" key="3">
    <source>
        <dbReference type="ARBA" id="ARBA00021523"/>
    </source>
</evidence>
<dbReference type="SUPFAM" id="SSF51395">
    <property type="entry name" value="FMN-linked oxidoreductases"/>
    <property type="match status" value="1"/>
</dbReference>
<evidence type="ECO:0000256" key="1">
    <source>
        <dbReference type="ARBA" id="ARBA00004474"/>
    </source>
</evidence>
<accession>A0A4D6BL74</accession>
<dbReference type="Pfam" id="PF04481">
    <property type="entry name" value="DUF561"/>
    <property type="match status" value="1"/>
</dbReference>
<dbReference type="GeneID" id="40138631"/>
<comment type="similarity">
    <text evidence="2">Belongs to the ycf23 family.</text>
</comment>
<dbReference type="GO" id="GO:0009536">
    <property type="term" value="C:plastid"/>
    <property type="evidence" value="ECO:0007669"/>
    <property type="project" value="UniProtKB-SubCell"/>
</dbReference>
<proteinExistence type="inferred from homology"/>
<reference evidence="5" key="1">
    <citation type="journal article" date="2019" name="Phycologia">
        <title>Chloroplast and mitochondrial genomes of Balbiania investiens (Balbianiales, Nemaliophycidae).</title>
        <authorList>
            <person name="Evans J.R."/>
            <person name="StAmour N."/>
            <person name="Verbruggen H."/>
            <person name="Salomaki E.D."/>
            <person name="Vis M.L."/>
        </authorList>
    </citation>
    <scope>NUCLEOTIDE SEQUENCE</scope>
</reference>
<dbReference type="RefSeq" id="YP_009628722.1">
    <property type="nucleotide sequence ID" value="NC_042170.1"/>
</dbReference>
<evidence type="ECO:0000256" key="4">
    <source>
        <dbReference type="ARBA" id="ARBA00022640"/>
    </source>
</evidence>
<dbReference type="EMBL" id="MH026107">
    <property type="protein sequence ID" value="QBX88505.1"/>
    <property type="molecule type" value="Genomic_DNA"/>
</dbReference>